<evidence type="ECO:0000256" key="3">
    <source>
        <dbReference type="ARBA" id="ARBA00022768"/>
    </source>
</evidence>
<dbReference type="PANTHER" id="PTHR43261:SF1">
    <property type="entry name" value="RIBOSOME-RELEASING FACTOR 2, MITOCHONDRIAL"/>
    <property type="match status" value="1"/>
</dbReference>
<keyword evidence="4 6" id="KW-0648">Protein biosynthesis</keyword>
<sequence length="695" mass="77175">MKERKLTLDKIRNIGIIAHIDAGKTTTTERILYYTGSKHKIGSVDDGTAEMDWMEQEKERGITITSAATTAFWKDHRINIIDTPGHVDFTVEVERALRVLDGAVAVFDAQVGVEPQSETVWRQADKYSVPRIAFMNKMDKIGANFFNAVQTMIDKLGANPVPIVIPIGAEADFKGVVNLIEMKAYLWNSDDGMDFEITDIPEDLKEIAEEKREDLIAAAAEFDEELMELYIGEEEISNAQLKSAIRKGTLDNNLIPVYCGSAFKNKAVQPVLDAIIDFLPSPLDMPPVKAFDEQTGEFIKEIEPTKNEDFLALAFKIMVDPYVGKLTFMRVYSGSLEKGSYVLNTTKGKKERISRLMFMHSDKREEVDYVRAGDIVGVVGLKDTATGDTLASENSDLILEKLEFPEPVISVSIEPETKNDEQKLSKALAALTDEDPSLTAYVDHDTGETILSGMGELHLEIIVDRIKREHKVDVKVGQPQVAYKETIKQTADVETKYIRQSGGKGQYGHVKIKIEPLVTEEEKTFEFVDKIVGGVIPKEYIPAVENGIKEAMQTGVLAGYPMVNIKATLYDGSYHEVDSSEMAFKIAGSMAFKDAAKKAKPVLLEPVMKVDVTTPEEYMGDIIADLNSRRGRIDGFDNVSGSNTRIVHAIVPLSELFGYATAMRSLSQGRATNSIQFARYEEVPANVAEKIINKD</sequence>
<dbReference type="EMBL" id="FMYV01000001">
    <property type="protein sequence ID" value="SDC00614.1"/>
    <property type="molecule type" value="Genomic_DNA"/>
</dbReference>
<name>A0A1G6I2A6_9BACT</name>
<keyword evidence="2 6" id="KW-0547">Nucleotide-binding</keyword>
<dbReference type="InterPro" id="IPR047872">
    <property type="entry name" value="EFG_IV"/>
</dbReference>
<accession>A0A1G6I2A6</accession>
<evidence type="ECO:0000256" key="6">
    <source>
        <dbReference type="HAMAP-Rule" id="MF_00054"/>
    </source>
</evidence>
<dbReference type="CDD" id="cd01886">
    <property type="entry name" value="EF-G"/>
    <property type="match status" value="1"/>
</dbReference>
<dbReference type="FunFam" id="3.30.230.10:FF:000003">
    <property type="entry name" value="Elongation factor G"/>
    <property type="match status" value="1"/>
</dbReference>
<comment type="subcellular location">
    <subcellularLocation>
        <location evidence="6">Cytoplasm</location>
    </subcellularLocation>
</comment>
<dbReference type="OrthoDB" id="9804431at2"/>
<dbReference type="STRING" id="28234.SAMN04488588_0219"/>
<dbReference type="InterPro" id="IPR000640">
    <property type="entry name" value="EFG_V-like"/>
</dbReference>
<dbReference type="CDD" id="cd01434">
    <property type="entry name" value="EFG_mtEFG1_IV"/>
    <property type="match status" value="1"/>
</dbReference>
<dbReference type="Gene3D" id="3.30.70.870">
    <property type="entry name" value="Elongation Factor G (Translational Gtpase), domain 3"/>
    <property type="match status" value="1"/>
</dbReference>
<dbReference type="InterPro" id="IPR027417">
    <property type="entry name" value="P-loop_NTPase"/>
</dbReference>
<feature type="domain" description="Tr-type G" evidence="8">
    <location>
        <begin position="9"/>
        <end position="283"/>
    </location>
</feature>
<dbReference type="SUPFAM" id="SSF52540">
    <property type="entry name" value="P-loop containing nucleoside triphosphate hydrolases"/>
    <property type="match status" value="1"/>
</dbReference>
<comment type="similarity">
    <text evidence="1 6">Belongs to the TRAFAC class translation factor GTPase superfamily. Classic translation factor GTPase family. EF-G/EF-2 subfamily.</text>
</comment>
<evidence type="ECO:0000313" key="12">
    <source>
        <dbReference type="Proteomes" id="UP000297288"/>
    </source>
</evidence>
<dbReference type="Pfam" id="PF22042">
    <property type="entry name" value="EF-G_D2"/>
    <property type="match status" value="1"/>
</dbReference>
<proteinExistence type="inferred from homology"/>
<evidence type="ECO:0000256" key="1">
    <source>
        <dbReference type="ARBA" id="ARBA00005870"/>
    </source>
</evidence>
<dbReference type="GO" id="GO:0032790">
    <property type="term" value="P:ribosome disassembly"/>
    <property type="evidence" value="ECO:0007669"/>
    <property type="project" value="TreeGrafter"/>
</dbReference>
<dbReference type="InterPro" id="IPR005225">
    <property type="entry name" value="Small_GTP-bd"/>
</dbReference>
<dbReference type="Gene3D" id="3.30.230.10">
    <property type="match status" value="1"/>
</dbReference>
<dbReference type="Pfam" id="PF00009">
    <property type="entry name" value="GTP_EFTU"/>
    <property type="match status" value="1"/>
</dbReference>
<dbReference type="Pfam" id="PF14492">
    <property type="entry name" value="EFG_III"/>
    <property type="match status" value="1"/>
</dbReference>
<dbReference type="Pfam" id="PF00679">
    <property type="entry name" value="EFG_C"/>
    <property type="match status" value="1"/>
</dbReference>
<dbReference type="InterPro" id="IPR041095">
    <property type="entry name" value="EFG_II"/>
</dbReference>
<evidence type="ECO:0000256" key="4">
    <source>
        <dbReference type="ARBA" id="ARBA00022917"/>
    </source>
</evidence>
<dbReference type="InterPro" id="IPR035647">
    <property type="entry name" value="EFG_III/V"/>
</dbReference>
<comment type="function">
    <text evidence="6">Catalyzes the GTP-dependent ribosomal translocation step during translation elongation. During this step, the ribosome changes from the pre-translocational (PRE) to the post-translocational (POST) state as the newly formed A-site-bound peptidyl-tRNA and P-site-bound deacylated tRNA move to the P and E sites, respectively. Catalyzes the coordinated movement of the two tRNA molecules, the mRNA and conformational changes in the ribosome.</text>
</comment>
<dbReference type="Gene3D" id="3.30.70.240">
    <property type="match status" value="1"/>
</dbReference>
<dbReference type="FunFam" id="3.40.50.300:FF:000029">
    <property type="entry name" value="Elongation factor G"/>
    <property type="match status" value="1"/>
</dbReference>
<dbReference type="SUPFAM" id="SSF54211">
    <property type="entry name" value="Ribosomal protein S5 domain 2-like"/>
    <property type="match status" value="1"/>
</dbReference>
<dbReference type="InterPro" id="IPR009000">
    <property type="entry name" value="Transl_B-barrel_sf"/>
</dbReference>
<dbReference type="NCBIfam" id="NF009891">
    <property type="entry name" value="PRK13351.1-1"/>
    <property type="match status" value="1"/>
</dbReference>
<evidence type="ECO:0000259" key="8">
    <source>
        <dbReference type="PROSITE" id="PS51722"/>
    </source>
</evidence>
<keyword evidence="6" id="KW-0963">Cytoplasm</keyword>
<feature type="binding site" evidence="6">
    <location>
        <begin position="136"/>
        <end position="139"/>
    </location>
    <ligand>
        <name>GTP</name>
        <dbReference type="ChEBI" id="CHEBI:37565"/>
    </ligand>
</feature>
<dbReference type="FunFam" id="3.30.70.870:FF:000001">
    <property type="entry name" value="Elongation factor G"/>
    <property type="match status" value="1"/>
</dbReference>
<dbReference type="Pfam" id="PF03764">
    <property type="entry name" value="EFG_IV"/>
    <property type="match status" value="1"/>
</dbReference>
<dbReference type="NCBIfam" id="TIGR00484">
    <property type="entry name" value="EF-G"/>
    <property type="match status" value="1"/>
</dbReference>
<dbReference type="SMART" id="SM00838">
    <property type="entry name" value="EFG_C"/>
    <property type="match status" value="1"/>
</dbReference>
<dbReference type="SUPFAM" id="SSF54980">
    <property type="entry name" value="EF-G C-terminal domain-like"/>
    <property type="match status" value="2"/>
</dbReference>
<dbReference type="CDD" id="cd16262">
    <property type="entry name" value="EFG_III"/>
    <property type="match status" value="1"/>
</dbReference>
<dbReference type="CDD" id="cd04088">
    <property type="entry name" value="EFG_mtEFG_II"/>
    <property type="match status" value="1"/>
</dbReference>
<organism evidence="9 11">
    <name type="scientific">Geotoga petraea</name>
    <dbReference type="NCBI Taxonomy" id="28234"/>
    <lineage>
        <taxon>Bacteria</taxon>
        <taxon>Thermotogati</taxon>
        <taxon>Thermotogota</taxon>
        <taxon>Thermotogae</taxon>
        <taxon>Petrotogales</taxon>
        <taxon>Petrotogaceae</taxon>
        <taxon>Geotoga</taxon>
    </lineage>
</organism>
<evidence type="ECO:0000313" key="10">
    <source>
        <dbReference type="EMBL" id="TGG89064.1"/>
    </source>
</evidence>
<keyword evidence="11" id="KW-1185">Reference proteome</keyword>
<dbReference type="PRINTS" id="PR00315">
    <property type="entry name" value="ELONGATNFCT"/>
</dbReference>
<evidence type="ECO:0000313" key="11">
    <source>
        <dbReference type="Proteomes" id="UP000199322"/>
    </source>
</evidence>
<feature type="binding site" evidence="6">
    <location>
        <begin position="18"/>
        <end position="25"/>
    </location>
    <ligand>
        <name>GTP</name>
        <dbReference type="ChEBI" id="CHEBI:37565"/>
    </ligand>
</feature>
<evidence type="ECO:0000256" key="7">
    <source>
        <dbReference type="NCBIfam" id="TIGR00484"/>
    </source>
</evidence>
<dbReference type="NCBIfam" id="TIGR00231">
    <property type="entry name" value="small_GTP"/>
    <property type="match status" value="1"/>
</dbReference>
<keyword evidence="3 6" id="KW-0251">Elongation factor</keyword>
<dbReference type="InterPro" id="IPR004540">
    <property type="entry name" value="Transl_elong_EFG/EF2"/>
</dbReference>
<dbReference type="RefSeq" id="WP_091402005.1">
    <property type="nucleotide sequence ID" value="NZ_FMYV01000001.1"/>
</dbReference>
<dbReference type="PROSITE" id="PS00301">
    <property type="entry name" value="G_TR_1"/>
    <property type="match status" value="1"/>
</dbReference>
<dbReference type="PROSITE" id="PS51722">
    <property type="entry name" value="G_TR_2"/>
    <property type="match status" value="1"/>
</dbReference>
<reference evidence="9 11" key="1">
    <citation type="submission" date="2016-10" db="EMBL/GenBank/DDBJ databases">
        <authorList>
            <person name="de Groot N.N."/>
        </authorList>
    </citation>
    <scope>NUCLEOTIDE SEQUENCE [LARGE SCALE GENOMIC DNA]</scope>
    <source>
        <strain evidence="9 11">WG14</strain>
    </source>
</reference>
<dbReference type="NCBIfam" id="NF009381">
    <property type="entry name" value="PRK12740.1-5"/>
    <property type="match status" value="1"/>
</dbReference>
<dbReference type="NCBIfam" id="NF009379">
    <property type="entry name" value="PRK12740.1-3"/>
    <property type="match status" value="1"/>
</dbReference>
<dbReference type="FunFam" id="2.40.30.10:FF:000006">
    <property type="entry name" value="Elongation factor G"/>
    <property type="match status" value="1"/>
</dbReference>
<dbReference type="Proteomes" id="UP000199322">
    <property type="component" value="Unassembled WGS sequence"/>
</dbReference>
<dbReference type="InterPro" id="IPR014721">
    <property type="entry name" value="Ribsml_uS5_D2-typ_fold_subgr"/>
</dbReference>
<evidence type="ECO:0000256" key="2">
    <source>
        <dbReference type="ARBA" id="ARBA00022741"/>
    </source>
</evidence>
<dbReference type="Gene3D" id="2.40.30.10">
    <property type="entry name" value="Translation factors"/>
    <property type="match status" value="1"/>
</dbReference>
<dbReference type="Gene3D" id="3.40.50.300">
    <property type="entry name" value="P-loop containing nucleotide triphosphate hydrolases"/>
    <property type="match status" value="1"/>
</dbReference>
<evidence type="ECO:0000313" key="9">
    <source>
        <dbReference type="EMBL" id="SDC00614.1"/>
    </source>
</evidence>
<dbReference type="InterPro" id="IPR005517">
    <property type="entry name" value="Transl_elong_EFG/EF2_IV"/>
</dbReference>
<dbReference type="Proteomes" id="UP000297288">
    <property type="component" value="Unassembled WGS sequence"/>
</dbReference>
<dbReference type="InterPro" id="IPR035649">
    <property type="entry name" value="EFG_V"/>
</dbReference>
<dbReference type="InterPro" id="IPR020568">
    <property type="entry name" value="Ribosomal_Su5_D2-typ_SF"/>
</dbReference>
<dbReference type="GO" id="GO:0005525">
    <property type="term" value="F:GTP binding"/>
    <property type="evidence" value="ECO:0007669"/>
    <property type="project" value="UniProtKB-UniRule"/>
</dbReference>
<reference evidence="10 12" key="2">
    <citation type="submission" date="2019-04" db="EMBL/GenBank/DDBJ databases">
        <title>Draft genome sequence data and analysis of a Fermenting Bacterium, Geotoga petraea strain HO-Geo1, isolated from heavy-oil petroleum reservoir in Russia.</title>
        <authorList>
            <person name="Grouzdev D.S."/>
            <person name="Semenova E.M."/>
            <person name="Sokolova D.S."/>
            <person name="Tourova T.P."/>
            <person name="Poltaraus A.B."/>
            <person name="Nazina T.N."/>
        </authorList>
    </citation>
    <scope>NUCLEOTIDE SEQUENCE [LARGE SCALE GENOMIC DNA]</scope>
    <source>
        <strain evidence="10 12">HO-Geo1</strain>
    </source>
</reference>
<dbReference type="EMBL" id="SRME01000001">
    <property type="protein sequence ID" value="TGG89064.1"/>
    <property type="molecule type" value="Genomic_DNA"/>
</dbReference>
<feature type="binding site" evidence="6">
    <location>
        <begin position="82"/>
        <end position="86"/>
    </location>
    <ligand>
        <name>GTP</name>
        <dbReference type="ChEBI" id="CHEBI:37565"/>
    </ligand>
</feature>
<dbReference type="InterPro" id="IPR031157">
    <property type="entry name" value="G_TR_CS"/>
</dbReference>
<dbReference type="CDD" id="cd03713">
    <property type="entry name" value="EFG_mtEFG_C"/>
    <property type="match status" value="1"/>
</dbReference>
<gene>
    <name evidence="6 10" type="primary">fusA</name>
    <name evidence="10" type="ORF">E4650_02390</name>
    <name evidence="9" type="ORF">SAMN04488588_0219</name>
</gene>
<keyword evidence="5 6" id="KW-0342">GTP-binding</keyword>
<dbReference type="InterPro" id="IPR009022">
    <property type="entry name" value="EFG_III"/>
</dbReference>
<protein>
    <recommendedName>
        <fullName evidence="6 7">Elongation factor G</fullName>
        <shortName evidence="6">EF-G</shortName>
    </recommendedName>
</protein>
<dbReference type="GO" id="GO:0003746">
    <property type="term" value="F:translation elongation factor activity"/>
    <property type="evidence" value="ECO:0007669"/>
    <property type="project" value="UniProtKB-UniRule"/>
</dbReference>
<evidence type="ECO:0000256" key="5">
    <source>
        <dbReference type="ARBA" id="ARBA00023134"/>
    </source>
</evidence>
<dbReference type="SUPFAM" id="SSF50447">
    <property type="entry name" value="Translation proteins"/>
    <property type="match status" value="1"/>
</dbReference>
<dbReference type="FunFam" id="3.30.70.240:FF:000001">
    <property type="entry name" value="Elongation factor G"/>
    <property type="match status" value="1"/>
</dbReference>
<dbReference type="HAMAP" id="MF_00054_B">
    <property type="entry name" value="EF_G_EF_2_B"/>
    <property type="match status" value="1"/>
</dbReference>
<dbReference type="AlphaFoldDB" id="A0A1G6I2A6"/>
<dbReference type="SMART" id="SM00889">
    <property type="entry name" value="EFG_IV"/>
    <property type="match status" value="1"/>
</dbReference>
<dbReference type="PANTHER" id="PTHR43261">
    <property type="entry name" value="TRANSLATION ELONGATION FACTOR G-RELATED"/>
    <property type="match status" value="1"/>
</dbReference>
<dbReference type="GO" id="GO:0005737">
    <property type="term" value="C:cytoplasm"/>
    <property type="evidence" value="ECO:0007669"/>
    <property type="project" value="UniProtKB-SubCell"/>
</dbReference>
<dbReference type="GO" id="GO:0003924">
    <property type="term" value="F:GTPase activity"/>
    <property type="evidence" value="ECO:0007669"/>
    <property type="project" value="InterPro"/>
</dbReference>
<dbReference type="InterPro" id="IPR053905">
    <property type="entry name" value="EF-G-like_DII"/>
</dbReference>
<dbReference type="InterPro" id="IPR000795">
    <property type="entry name" value="T_Tr_GTP-bd_dom"/>
</dbReference>